<evidence type="ECO:0000313" key="2">
    <source>
        <dbReference type="Proteomes" id="UP000814140"/>
    </source>
</evidence>
<comment type="caution">
    <text evidence="1">The sequence shown here is derived from an EMBL/GenBank/DDBJ whole genome shotgun (WGS) entry which is preliminary data.</text>
</comment>
<dbReference type="EMBL" id="MU277273">
    <property type="protein sequence ID" value="KAI0056020.1"/>
    <property type="molecule type" value="Genomic_DNA"/>
</dbReference>
<reference evidence="1" key="2">
    <citation type="journal article" date="2022" name="New Phytol.">
        <title>Evolutionary transition to the ectomycorrhizal habit in the genomes of a hyperdiverse lineage of mushroom-forming fungi.</title>
        <authorList>
            <person name="Looney B."/>
            <person name="Miyauchi S."/>
            <person name="Morin E."/>
            <person name="Drula E."/>
            <person name="Courty P.E."/>
            <person name="Kohler A."/>
            <person name="Kuo A."/>
            <person name="LaButti K."/>
            <person name="Pangilinan J."/>
            <person name="Lipzen A."/>
            <person name="Riley R."/>
            <person name="Andreopoulos W."/>
            <person name="He G."/>
            <person name="Johnson J."/>
            <person name="Nolan M."/>
            <person name="Tritt A."/>
            <person name="Barry K.W."/>
            <person name="Grigoriev I.V."/>
            <person name="Nagy L.G."/>
            <person name="Hibbett D."/>
            <person name="Henrissat B."/>
            <person name="Matheny P.B."/>
            <person name="Labbe J."/>
            <person name="Martin F.M."/>
        </authorList>
    </citation>
    <scope>NUCLEOTIDE SEQUENCE</scope>
    <source>
        <strain evidence="1">HHB10654</strain>
    </source>
</reference>
<accession>A0ACB8SIX4</accession>
<proteinExistence type="predicted"/>
<keyword evidence="2" id="KW-1185">Reference proteome</keyword>
<reference evidence="1" key="1">
    <citation type="submission" date="2021-03" db="EMBL/GenBank/DDBJ databases">
        <authorList>
            <consortium name="DOE Joint Genome Institute"/>
            <person name="Ahrendt S."/>
            <person name="Looney B.P."/>
            <person name="Miyauchi S."/>
            <person name="Morin E."/>
            <person name="Drula E."/>
            <person name="Courty P.E."/>
            <person name="Chicoki N."/>
            <person name="Fauchery L."/>
            <person name="Kohler A."/>
            <person name="Kuo A."/>
            <person name="Labutti K."/>
            <person name="Pangilinan J."/>
            <person name="Lipzen A."/>
            <person name="Riley R."/>
            <person name="Andreopoulos W."/>
            <person name="He G."/>
            <person name="Johnson J."/>
            <person name="Barry K.W."/>
            <person name="Grigoriev I.V."/>
            <person name="Nagy L."/>
            <person name="Hibbett D."/>
            <person name="Henrissat B."/>
            <person name="Matheny P.B."/>
            <person name="Labbe J."/>
            <person name="Martin F."/>
        </authorList>
    </citation>
    <scope>NUCLEOTIDE SEQUENCE</scope>
    <source>
        <strain evidence="1">HHB10654</strain>
    </source>
</reference>
<gene>
    <name evidence="1" type="ORF">BV25DRAFT_1921344</name>
</gene>
<organism evidence="1 2">
    <name type="scientific">Artomyces pyxidatus</name>
    <dbReference type="NCBI Taxonomy" id="48021"/>
    <lineage>
        <taxon>Eukaryota</taxon>
        <taxon>Fungi</taxon>
        <taxon>Dikarya</taxon>
        <taxon>Basidiomycota</taxon>
        <taxon>Agaricomycotina</taxon>
        <taxon>Agaricomycetes</taxon>
        <taxon>Russulales</taxon>
        <taxon>Auriscalpiaceae</taxon>
        <taxon>Artomyces</taxon>
    </lineage>
</organism>
<name>A0ACB8SIX4_9AGAM</name>
<evidence type="ECO:0000313" key="1">
    <source>
        <dbReference type="EMBL" id="KAI0056020.1"/>
    </source>
</evidence>
<dbReference type="Proteomes" id="UP000814140">
    <property type="component" value="Unassembled WGS sequence"/>
</dbReference>
<sequence length="519" mass="57677">MIVWTGILLDPASFFVGFVGLLTYLVIRYVRSPYRKVPPGPRGLPVLGNVQELTNTAWLVSSTPKEIYGDIVYFSVPGQSVLLINSQRVAADLLDRRSSIYSNRPPMVLASEIYAGNLEMPFTPTGDLWRRMNRAAREGLKMSENFHLFQTKEAAICALDMLADSSEWNTHIRRHAESLVTSMLYGTAPLQAGHSVNKERVEMINNHAETLQRILLPGTDWLQVVPWMKHIPARQAALLHLPKPWDDIPILGFMATVHDDVRKGIDSPTIGAALVAQQSRWGLSDLEIAWVAGSLHIAGGDTTKNTLSWWLLAMTAYPDVQGRAHAELDAVVGRSRLPAFSDMPNLPYICAMVRETLRWRPVPTLGVPHCSNADDWYNGMFIPKGTVCLINMQQCNLDPAVYGEDAARFDPARHLDAEGQIGRGPPDTKDEGHITFGFGKRACIGRHVAKDAMFIAMATMLWAMEISPAKDEHGREIPLNIEGSVCNAAAQWPLPFRCSAVSRFPEAVEMLAELRDLRV</sequence>
<protein>
    <submittedName>
        <fullName evidence="1">Cytochrome P450</fullName>
    </submittedName>
</protein>